<proteinExistence type="predicted"/>
<evidence type="ECO:0000313" key="3">
    <source>
        <dbReference type="Proteomes" id="UP000193920"/>
    </source>
</evidence>
<name>A0A1Y2B9Y9_9FUNG</name>
<dbReference type="AlphaFoldDB" id="A0A1Y2B9Y9"/>
<dbReference type="OrthoDB" id="10533636at2759"/>
<accession>A0A1Y2B9Y9</accession>
<keyword evidence="1" id="KW-1133">Transmembrane helix</keyword>
<dbReference type="EMBL" id="MCOG01000170">
    <property type="protein sequence ID" value="ORY31330.1"/>
    <property type="molecule type" value="Genomic_DNA"/>
</dbReference>
<sequence>MYSFFSLASKDDITYYDHIENTILAFIKSEFFPWVCLILLLNKTKNWKNSVTTILLVHWFLRSLGDALRKCSYLLPITDHEDTEKTVWPHSKSRWIVGNAIAHIFWLSGEIVGDWYLYIRTKIVTNDRKKINLVLYCCIIYNIIKMILIYMMKTMI</sequence>
<gene>
    <name evidence="2" type="ORF">LY90DRAFT_512490</name>
</gene>
<organism evidence="2 3">
    <name type="scientific">Neocallimastix californiae</name>
    <dbReference type="NCBI Taxonomy" id="1754190"/>
    <lineage>
        <taxon>Eukaryota</taxon>
        <taxon>Fungi</taxon>
        <taxon>Fungi incertae sedis</taxon>
        <taxon>Chytridiomycota</taxon>
        <taxon>Chytridiomycota incertae sedis</taxon>
        <taxon>Neocallimastigomycetes</taxon>
        <taxon>Neocallimastigales</taxon>
        <taxon>Neocallimastigaceae</taxon>
        <taxon>Neocallimastix</taxon>
    </lineage>
</organism>
<keyword evidence="1" id="KW-0812">Transmembrane</keyword>
<evidence type="ECO:0000256" key="1">
    <source>
        <dbReference type="SAM" id="Phobius"/>
    </source>
</evidence>
<keyword evidence="1" id="KW-0472">Membrane</keyword>
<comment type="caution">
    <text evidence="2">The sequence shown here is derived from an EMBL/GenBank/DDBJ whole genome shotgun (WGS) entry which is preliminary data.</text>
</comment>
<dbReference type="Proteomes" id="UP000193920">
    <property type="component" value="Unassembled WGS sequence"/>
</dbReference>
<protein>
    <submittedName>
        <fullName evidence="2">Uncharacterized protein</fullName>
    </submittedName>
</protein>
<reference evidence="2 3" key="1">
    <citation type="submission" date="2016-08" db="EMBL/GenBank/DDBJ databases">
        <title>A Parts List for Fungal Cellulosomes Revealed by Comparative Genomics.</title>
        <authorList>
            <consortium name="DOE Joint Genome Institute"/>
            <person name="Haitjema C.H."/>
            <person name="Gilmore S.P."/>
            <person name="Henske J.K."/>
            <person name="Solomon K.V."/>
            <person name="De Groot R."/>
            <person name="Kuo A."/>
            <person name="Mondo S.J."/>
            <person name="Salamov A.A."/>
            <person name="Labutti K."/>
            <person name="Zhao Z."/>
            <person name="Chiniquy J."/>
            <person name="Barry K."/>
            <person name="Brewer H.M."/>
            <person name="Purvine S.O."/>
            <person name="Wright A.T."/>
            <person name="Boxma B."/>
            <person name="Van Alen T."/>
            <person name="Hackstein J.H."/>
            <person name="Baker S.E."/>
            <person name="Grigoriev I.V."/>
            <person name="O'Malley M.A."/>
        </authorList>
    </citation>
    <scope>NUCLEOTIDE SEQUENCE [LARGE SCALE GENOMIC DNA]</scope>
    <source>
        <strain evidence="2 3">G1</strain>
    </source>
</reference>
<evidence type="ECO:0000313" key="2">
    <source>
        <dbReference type="EMBL" id="ORY31330.1"/>
    </source>
</evidence>
<feature type="transmembrane region" description="Helical" evidence="1">
    <location>
        <begin position="131"/>
        <end position="152"/>
    </location>
</feature>
<keyword evidence="3" id="KW-1185">Reference proteome</keyword>